<dbReference type="OrthoDB" id="206201at2759"/>
<feature type="domain" description="Peptidase S8/S53" evidence="7">
    <location>
        <begin position="69"/>
        <end position="299"/>
    </location>
</feature>
<dbReference type="GeneID" id="36515292"/>
<dbReference type="Gene3D" id="3.40.50.200">
    <property type="entry name" value="Peptidase S8/S53 domain"/>
    <property type="match status" value="1"/>
</dbReference>
<dbReference type="InterPro" id="IPR022398">
    <property type="entry name" value="Peptidase_S8_His-AS"/>
</dbReference>
<dbReference type="PANTHER" id="PTHR43806:SF11">
    <property type="entry name" value="CEREVISIN-RELATED"/>
    <property type="match status" value="1"/>
</dbReference>
<evidence type="ECO:0000256" key="6">
    <source>
        <dbReference type="SAM" id="SignalP"/>
    </source>
</evidence>
<dbReference type="PROSITE" id="PS51892">
    <property type="entry name" value="SUBTILASE"/>
    <property type="match status" value="1"/>
</dbReference>
<dbReference type="CDD" id="cd04077">
    <property type="entry name" value="Peptidases_S8_PCSK9_ProteinaseK_like"/>
    <property type="match status" value="1"/>
</dbReference>
<evidence type="ECO:0000256" key="3">
    <source>
        <dbReference type="ARBA" id="ARBA00022801"/>
    </source>
</evidence>
<accession>A0A2T0FFZ9</accession>
<comment type="caution">
    <text evidence="8">The sequence shown here is derived from an EMBL/GenBank/DDBJ whole genome shotgun (WGS) entry which is preliminary data.</text>
</comment>
<keyword evidence="4 5" id="KW-0720">Serine protease</keyword>
<keyword evidence="3 5" id="KW-0378">Hydrolase</keyword>
<keyword evidence="2 5" id="KW-0645">Protease</keyword>
<dbReference type="Pfam" id="PF00082">
    <property type="entry name" value="Peptidase_S8"/>
    <property type="match status" value="1"/>
</dbReference>
<protein>
    <submittedName>
        <fullName evidence="8">Sexual differentiation process putative subtilase-type proteinase isp6</fullName>
    </submittedName>
</protein>
<dbReference type="InterPro" id="IPR050131">
    <property type="entry name" value="Peptidase_S8_subtilisin-like"/>
</dbReference>
<dbReference type="SUPFAM" id="SSF52743">
    <property type="entry name" value="Subtilisin-like"/>
    <property type="match status" value="1"/>
</dbReference>
<dbReference type="FunFam" id="3.40.50.200:FF:000007">
    <property type="entry name" value="Subtilisin-like serine protease"/>
    <property type="match status" value="1"/>
</dbReference>
<proteinExistence type="inferred from homology"/>
<dbReference type="EMBL" id="NDIQ01000001">
    <property type="protein sequence ID" value="PRT53923.1"/>
    <property type="molecule type" value="Genomic_DNA"/>
</dbReference>
<evidence type="ECO:0000313" key="8">
    <source>
        <dbReference type="EMBL" id="PRT53923.1"/>
    </source>
</evidence>
<gene>
    <name evidence="8" type="ORF">B9G98_01543</name>
</gene>
<comment type="similarity">
    <text evidence="1 5">Belongs to the peptidase S8 family.</text>
</comment>
<sequence>MYYNLLLLLSLVSAAPANNLFGRDLQRQRDAPWGLARLSHKDYVYDKTANNLYSDENSFVYESRTAATPTVYVLDTGVLVQHQELGGRARWGNNFVDSTLSDGNGHGTHIAGLVAGSTVGVARNAQIIAVKVLNEKRVGSISNFVKAIDWVLQDVRDNNRQNVIINYSAVGDPDDTRAAAINKATNAGLLVVVAAGNNGKQVCNYGPAGEASQNSGLISVMALNWTNTPASFSNWGSCGSVYAPGVDVYSIRPDSTTSYGYMSGTSNAAGYVSGLAAYLWSLYPQISRDDLKNMITTGNANKVLSNRPGTANEIVWNYMSA</sequence>
<organism evidence="8 9">
    <name type="scientific">Wickerhamiella sorbophila</name>
    <dbReference type="NCBI Taxonomy" id="45607"/>
    <lineage>
        <taxon>Eukaryota</taxon>
        <taxon>Fungi</taxon>
        <taxon>Dikarya</taxon>
        <taxon>Ascomycota</taxon>
        <taxon>Saccharomycotina</taxon>
        <taxon>Dipodascomycetes</taxon>
        <taxon>Dipodascales</taxon>
        <taxon>Trichomonascaceae</taxon>
        <taxon>Wickerhamiella</taxon>
    </lineage>
</organism>
<evidence type="ECO:0000313" key="9">
    <source>
        <dbReference type="Proteomes" id="UP000238350"/>
    </source>
</evidence>
<dbReference type="PROSITE" id="PS00136">
    <property type="entry name" value="SUBTILASE_ASP"/>
    <property type="match status" value="1"/>
</dbReference>
<evidence type="ECO:0000256" key="4">
    <source>
        <dbReference type="ARBA" id="ARBA00022825"/>
    </source>
</evidence>
<dbReference type="PROSITE" id="PS00137">
    <property type="entry name" value="SUBTILASE_HIS"/>
    <property type="match status" value="1"/>
</dbReference>
<keyword evidence="6" id="KW-0732">Signal</keyword>
<evidence type="ECO:0000259" key="7">
    <source>
        <dbReference type="Pfam" id="PF00082"/>
    </source>
</evidence>
<feature type="active site" description="Charge relay system" evidence="5">
    <location>
        <position position="75"/>
    </location>
</feature>
<dbReference type="InterPro" id="IPR036852">
    <property type="entry name" value="Peptidase_S8/S53_dom_sf"/>
</dbReference>
<feature type="signal peptide" evidence="6">
    <location>
        <begin position="1"/>
        <end position="17"/>
    </location>
</feature>
<evidence type="ECO:0000256" key="1">
    <source>
        <dbReference type="ARBA" id="ARBA00011073"/>
    </source>
</evidence>
<dbReference type="InterPro" id="IPR000209">
    <property type="entry name" value="Peptidase_S8/S53_dom"/>
</dbReference>
<evidence type="ECO:0000256" key="2">
    <source>
        <dbReference type="ARBA" id="ARBA00022670"/>
    </source>
</evidence>
<dbReference type="AlphaFoldDB" id="A0A2T0FFZ9"/>
<dbReference type="PANTHER" id="PTHR43806">
    <property type="entry name" value="PEPTIDASE S8"/>
    <property type="match status" value="1"/>
</dbReference>
<dbReference type="InterPro" id="IPR015500">
    <property type="entry name" value="Peptidase_S8_subtilisin-rel"/>
</dbReference>
<dbReference type="InterPro" id="IPR034193">
    <property type="entry name" value="PCSK9_ProteinaseK-like"/>
</dbReference>
<dbReference type="RefSeq" id="XP_024663869.1">
    <property type="nucleotide sequence ID" value="XM_024808101.1"/>
</dbReference>
<reference evidence="8 9" key="1">
    <citation type="submission" date="2017-04" db="EMBL/GenBank/DDBJ databases">
        <title>Genome sequencing of [Candida] sorbophila.</title>
        <authorList>
            <person name="Ahn J.O."/>
        </authorList>
    </citation>
    <scope>NUCLEOTIDE SEQUENCE [LARGE SCALE GENOMIC DNA]</scope>
    <source>
        <strain evidence="8 9">DS02</strain>
    </source>
</reference>
<name>A0A2T0FFZ9_9ASCO</name>
<dbReference type="STRING" id="45607.A0A2T0FFZ9"/>
<dbReference type="InterPro" id="IPR023827">
    <property type="entry name" value="Peptidase_S8_Asp-AS"/>
</dbReference>
<dbReference type="PRINTS" id="PR00723">
    <property type="entry name" value="SUBTILISIN"/>
</dbReference>
<dbReference type="GO" id="GO:0006508">
    <property type="term" value="P:proteolysis"/>
    <property type="evidence" value="ECO:0007669"/>
    <property type="project" value="UniProtKB-KW"/>
</dbReference>
<dbReference type="GO" id="GO:0004252">
    <property type="term" value="F:serine-type endopeptidase activity"/>
    <property type="evidence" value="ECO:0007669"/>
    <property type="project" value="UniProtKB-UniRule"/>
</dbReference>
<feature type="active site" description="Charge relay system" evidence="5">
    <location>
        <position position="266"/>
    </location>
</feature>
<dbReference type="Proteomes" id="UP000238350">
    <property type="component" value="Unassembled WGS sequence"/>
</dbReference>
<feature type="active site" description="Charge relay system" evidence="5">
    <location>
        <position position="106"/>
    </location>
</feature>
<keyword evidence="9" id="KW-1185">Reference proteome</keyword>
<evidence type="ECO:0000256" key="5">
    <source>
        <dbReference type="PROSITE-ProRule" id="PRU01240"/>
    </source>
</evidence>
<feature type="chain" id="PRO_5015760036" evidence="6">
    <location>
        <begin position="18"/>
        <end position="321"/>
    </location>
</feature>